<dbReference type="EMBL" id="JAYKXP010000035">
    <property type="protein sequence ID" value="KAK7040904.1"/>
    <property type="molecule type" value="Genomic_DNA"/>
</dbReference>
<evidence type="ECO:0000256" key="1">
    <source>
        <dbReference type="SAM" id="MobiDB-lite"/>
    </source>
</evidence>
<dbReference type="Proteomes" id="UP001383192">
    <property type="component" value="Unassembled WGS sequence"/>
</dbReference>
<evidence type="ECO:0000313" key="3">
    <source>
        <dbReference type="EMBL" id="KAK7040904.1"/>
    </source>
</evidence>
<keyword evidence="4" id="KW-1185">Reference proteome</keyword>
<feature type="region of interest" description="Disordered" evidence="1">
    <location>
        <begin position="106"/>
        <end position="125"/>
    </location>
</feature>
<name>A0AAW0CM55_9AGAR</name>
<protein>
    <submittedName>
        <fullName evidence="3">Uncharacterized protein</fullName>
    </submittedName>
</protein>
<organism evidence="3 4">
    <name type="scientific">Paramarasmius palmivorus</name>
    <dbReference type="NCBI Taxonomy" id="297713"/>
    <lineage>
        <taxon>Eukaryota</taxon>
        <taxon>Fungi</taxon>
        <taxon>Dikarya</taxon>
        <taxon>Basidiomycota</taxon>
        <taxon>Agaricomycotina</taxon>
        <taxon>Agaricomycetes</taxon>
        <taxon>Agaricomycetidae</taxon>
        <taxon>Agaricales</taxon>
        <taxon>Marasmiineae</taxon>
        <taxon>Marasmiaceae</taxon>
        <taxon>Paramarasmius</taxon>
    </lineage>
</organism>
<keyword evidence="2" id="KW-1133">Transmembrane helix</keyword>
<comment type="caution">
    <text evidence="3">The sequence shown here is derived from an EMBL/GenBank/DDBJ whole genome shotgun (WGS) entry which is preliminary data.</text>
</comment>
<feature type="transmembrane region" description="Helical" evidence="2">
    <location>
        <begin position="60"/>
        <end position="79"/>
    </location>
</feature>
<gene>
    <name evidence="3" type="ORF">VNI00_009500</name>
</gene>
<proteinExistence type="predicted"/>
<sequence length="125" mass="14136">MNSILAFLTAGRIWWIHRQRWARSNGFLESGILYPLFQVVNLVNVNFNIRAYPHPMPFDWTPIAVLSAGFAPTLVMVRAKLGKKVESLRTGESAFSDIRFNRPDIVSGSESTSRDAGGVERMRRV</sequence>
<keyword evidence="2" id="KW-0812">Transmembrane</keyword>
<evidence type="ECO:0000313" key="4">
    <source>
        <dbReference type="Proteomes" id="UP001383192"/>
    </source>
</evidence>
<evidence type="ECO:0000256" key="2">
    <source>
        <dbReference type="SAM" id="Phobius"/>
    </source>
</evidence>
<dbReference type="AlphaFoldDB" id="A0AAW0CM55"/>
<feature type="transmembrane region" description="Helical" evidence="2">
    <location>
        <begin position="21"/>
        <end position="40"/>
    </location>
</feature>
<reference evidence="3 4" key="1">
    <citation type="submission" date="2024-01" db="EMBL/GenBank/DDBJ databases">
        <title>A draft genome for a cacao thread blight-causing isolate of Paramarasmius palmivorus.</title>
        <authorList>
            <person name="Baruah I.K."/>
            <person name="Bukari Y."/>
            <person name="Amoako-Attah I."/>
            <person name="Meinhardt L.W."/>
            <person name="Bailey B.A."/>
            <person name="Cohen S.P."/>
        </authorList>
    </citation>
    <scope>NUCLEOTIDE SEQUENCE [LARGE SCALE GENOMIC DNA]</scope>
    <source>
        <strain evidence="3 4">GH-12</strain>
    </source>
</reference>
<keyword evidence="2" id="KW-0472">Membrane</keyword>
<accession>A0AAW0CM55</accession>